<protein>
    <submittedName>
        <fullName evidence="2">MSP domain-containing protein</fullName>
    </submittedName>
</protein>
<evidence type="ECO:0000313" key="2">
    <source>
        <dbReference type="WBParaSite" id="ES5_v2.g15885.t1"/>
    </source>
</evidence>
<evidence type="ECO:0000313" key="1">
    <source>
        <dbReference type="Proteomes" id="UP000887579"/>
    </source>
</evidence>
<organism evidence="1 2">
    <name type="scientific">Panagrolaimus sp. ES5</name>
    <dbReference type="NCBI Taxonomy" id="591445"/>
    <lineage>
        <taxon>Eukaryota</taxon>
        <taxon>Metazoa</taxon>
        <taxon>Ecdysozoa</taxon>
        <taxon>Nematoda</taxon>
        <taxon>Chromadorea</taxon>
        <taxon>Rhabditida</taxon>
        <taxon>Tylenchina</taxon>
        <taxon>Panagrolaimomorpha</taxon>
        <taxon>Panagrolaimoidea</taxon>
        <taxon>Panagrolaimidae</taxon>
        <taxon>Panagrolaimus</taxon>
    </lineage>
</organism>
<reference evidence="2" key="1">
    <citation type="submission" date="2022-11" db="UniProtKB">
        <authorList>
            <consortium name="WormBaseParasite"/>
        </authorList>
    </citation>
    <scope>IDENTIFICATION</scope>
</reference>
<proteinExistence type="predicted"/>
<accession>A0AC34FF77</accession>
<dbReference type="WBParaSite" id="ES5_v2.g15885.t1">
    <property type="protein sequence ID" value="ES5_v2.g15885.t1"/>
    <property type="gene ID" value="ES5_v2.g15885"/>
</dbReference>
<name>A0AC34FF77_9BILA</name>
<dbReference type="Proteomes" id="UP000887579">
    <property type="component" value="Unplaced"/>
</dbReference>
<sequence length="869" mass="98264">MATKDYYSLADNPNIGYGGTSNNQNSNLNLNHNNQTFNAVNVQSKRAKNNNSKIGKIAAIRKLLDLTDSNNLQAKRNSNSWNKSKKHLQSKFLNLNHESEEQHGFDKSKSANSSTISLHIAAYENLNEDTSDSDGTEKEGSTIKCEKTNLIKKWEPSKPNFTGSSLFIKNPFEFPRQQRDHDNHPEVMQFKKSQRLRNPNGENPNVNERNNTVPSSVLQQQKRHQKVFSQDKEMDVEESNVDATLQEDHYSDNDVWSDEDDEEQENHPPRSTIKESNIRTSNLDPITEESRNNYSRYSPQHTDEKDFDEDTEGTQVQTPAAAVREKAKEYKTRKNSISFGSDSFGKIDDVEKVFQEHEKDCHERNFLRPPPDITHESNMQSWEPSLASLNITKMSQDSYLKPLTSTPISGRFPGRFNAEVSEIGEHSKNYSQYLSNTCLNGMIKNIDMNQSSTLIAKNFQSNLRAPKNSNLIDEIRKKREASGISNGGKPQQRHQALLPLPKLPRIVEQQSLSSRPSTFAPNNGIEIAIKPEPLTHFGFVAIGEEVQSKVYVRNHSSHVLEVTPKLRCTSFKFASAGTAQIHPNTSHEFCIIFVPTECSKYRHALRFYVASSGNTYSHTLLGYGGTADVKVIEKRGLAYYPLAGVYRFVPSNIFAFEYEIQNFGDRTAFVHIVATSENGGEARNIMIKPKSFCLAGKSNNVDDPSKAKITVSIPESYLQELRRMSVESIVSATSNKKNNIFTLQVYFGDERLRQRAKKYSDEINSHEAFQGLLLTKTSFPNLHGEEAASVECDRISIQDMELLKAQTRVLTILVGDRIGRLESNSLSLRPPSSFSHRELLNDGYYIPECNVDGNSTMFTVANDDRTMRK</sequence>